<dbReference type="RefSeq" id="WP_016182226.1">
    <property type="nucleotide sequence ID" value="NZ_JXKI01000015.1"/>
</dbReference>
<accession>S0KJA7</accession>
<organism evidence="1 2">
    <name type="scientific">Enterococcus columbae DSM 7374 = ATCC 51263</name>
    <dbReference type="NCBI Taxonomy" id="1121865"/>
    <lineage>
        <taxon>Bacteria</taxon>
        <taxon>Bacillati</taxon>
        <taxon>Bacillota</taxon>
        <taxon>Bacilli</taxon>
        <taxon>Lactobacillales</taxon>
        <taxon>Enterococcaceae</taxon>
        <taxon>Enterococcus</taxon>
    </lineage>
</organism>
<evidence type="ECO:0000313" key="1">
    <source>
        <dbReference type="EMBL" id="EOW84162.1"/>
    </source>
</evidence>
<sequence>MVLIIKALAIGILTIRQLFYKTKNKVRNTKAKARNQQDKGQIVLLLLKTISHHLNDVQINNCFNYRYNCCIVR</sequence>
<proteinExistence type="predicted"/>
<name>S0KJA7_9ENTE</name>
<reference evidence="1 2" key="1">
    <citation type="submission" date="2013-03" db="EMBL/GenBank/DDBJ databases">
        <title>The Genome Sequence of Enterococcus columbae ATCC_51263 (PacBio/Illumina hybrid assembly).</title>
        <authorList>
            <consortium name="The Broad Institute Genomics Platform"/>
            <consortium name="The Broad Institute Genome Sequencing Center for Infectious Disease"/>
            <person name="Earl A."/>
            <person name="Russ C."/>
            <person name="Gilmore M."/>
            <person name="Surin D."/>
            <person name="Walker B."/>
            <person name="Young S."/>
            <person name="Zeng Q."/>
            <person name="Gargeya S."/>
            <person name="Fitzgerald M."/>
            <person name="Haas B."/>
            <person name="Abouelleil A."/>
            <person name="Allen A.W."/>
            <person name="Alvarado L."/>
            <person name="Arachchi H.M."/>
            <person name="Berlin A.M."/>
            <person name="Chapman S.B."/>
            <person name="Gainer-Dewar J."/>
            <person name="Goldberg J."/>
            <person name="Griggs A."/>
            <person name="Gujja S."/>
            <person name="Hansen M."/>
            <person name="Howarth C."/>
            <person name="Imamovic A."/>
            <person name="Ireland A."/>
            <person name="Larimer J."/>
            <person name="McCowan C."/>
            <person name="Murphy C."/>
            <person name="Pearson M."/>
            <person name="Poon T.W."/>
            <person name="Priest M."/>
            <person name="Roberts A."/>
            <person name="Saif S."/>
            <person name="Shea T."/>
            <person name="Sisk P."/>
            <person name="Sykes S."/>
            <person name="Wortman J."/>
            <person name="Nusbaum C."/>
            <person name="Birren B."/>
        </authorList>
    </citation>
    <scope>NUCLEOTIDE SEQUENCE [LARGE SCALE GENOMIC DNA]</scope>
    <source>
        <strain evidence="1 2">ATCC 51263</strain>
    </source>
</reference>
<comment type="caution">
    <text evidence="1">The sequence shown here is derived from an EMBL/GenBank/DDBJ whole genome shotgun (WGS) entry which is preliminary data.</text>
</comment>
<gene>
    <name evidence="1" type="ORF">I568_00649</name>
</gene>
<dbReference type="Proteomes" id="UP000014113">
    <property type="component" value="Unassembled WGS sequence"/>
</dbReference>
<dbReference type="EMBL" id="ASWJ01000004">
    <property type="protein sequence ID" value="EOW84162.1"/>
    <property type="molecule type" value="Genomic_DNA"/>
</dbReference>
<dbReference type="AlphaFoldDB" id="S0KJA7"/>
<evidence type="ECO:0000313" key="2">
    <source>
        <dbReference type="Proteomes" id="UP000014113"/>
    </source>
</evidence>
<protein>
    <submittedName>
        <fullName evidence="1">Uncharacterized protein</fullName>
    </submittedName>
</protein>
<keyword evidence="2" id="KW-1185">Reference proteome</keyword>